<dbReference type="InterPro" id="IPR020829">
    <property type="entry name" value="GlycerAld_3-P_DH_cat"/>
</dbReference>
<evidence type="ECO:0000256" key="2">
    <source>
        <dbReference type="ARBA" id="ARBA00007406"/>
    </source>
</evidence>
<comment type="similarity">
    <text evidence="2">Belongs to the glyceraldehyde-3-phosphate dehydrogenase family.</text>
</comment>
<dbReference type="PANTHER" id="PTHR10836:SF112">
    <property type="entry name" value="GLYCERALDEHYDE-3-PHOSPHATE DEHYDROGENASE GAPC1, CYTOSOLIC-RELATED"/>
    <property type="match status" value="1"/>
</dbReference>
<dbReference type="InterPro" id="IPR020831">
    <property type="entry name" value="GlycerAld/Erythrose_P_DH"/>
</dbReference>
<reference evidence="8" key="1">
    <citation type="submission" date="2022-06" db="EMBL/GenBank/DDBJ databases">
        <title>Uncovering the hologenomic basis of an extraordinary plant invasion.</title>
        <authorList>
            <person name="Bieker V.C."/>
            <person name="Martin M.D."/>
            <person name="Gilbert T."/>
            <person name="Hodgins K."/>
            <person name="Battlay P."/>
            <person name="Petersen B."/>
            <person name="Wilson J."/>
        </authorList>
    </citation>
    <scope>NUCLEOTIDE SEQUENCE</scope>
    <source>
        <strain evidence="8">AA19_3_7</strain>
        <tissue evidence="8">Leaf</tissue>
    </source>
</reference>
<name>A0AAD5GD21_AMBAR</name>
<organism evidence="8 9">
    <name type="scientific">Ambrosia artemisiifolia</name>
    <name type="common">Common ragweed</name>
    <dbReference type="NCBI Taxonomy" id="4212"/>
    <lineage>
        <taxon>Eukaryota</taxon>
        <taxon>Viridiplantae</taxon>
        <taxon>Streptophyta</taxon>
        <taxon>Embryophyta</taxon>
        <taxon>Tracheophyta</taxon>
        <taxon>Spermatophyta</taxon>
        <taxon>Magnoliopsida</taxon>
        <taxon>eudicotyledons</taxon>
        <taxon>Gunneridae</taxon>
        <taxon>Pentapetalae</taxon>
        <taxon>asterids</taxon>
        <taxon>campanulids</taxon>
        <taxon>Asterales</taxon>
        <taxon>Asteraceae</taxon>
        <taxon>Asteroideae</taxon>
        <taxon>Heliantheae alliance</taxon>
        <taxon>Heliantheae</taxon>
        <taxon>Ambrosia</taxon>
    </lineage>
</organism>
<dbReference type="GO" id="GO:0004365">
    <property type="term" value="F:glyceraldehyde-3-phosphate dehydrogenase (NAD+) (phosphorylating) activity"/>
    <property type="evidence" value="ECO:0007669"/>
    <property type="project" value="UniProtKB-EC"/>
</dbReference>
<dbReference type="SUPFAM" id="SSF55347">
    <property type="entry name" value="Glyceraldehyde-3-phosphate dehydrogenase-like, C-terminal domain"/>
    <property type="match status" value="1"/>
</dbReference>
<dbReference type="EMBL" id="JAMZMK010008954">
    <property type="protein sequence ID" value="KAI7737815.1"/>
    <property type="molecule type" value="Genomic_DNA"/>
</dbReference>
<accession>A0AAD5GD21</accession>
<dbReference type="Pfam" id="PF02800">
    <property type="entry name" value="Gp_dh_C"/>
    <property type="match status" value="1"/>
</dbReference>
<evidence type="ECO:0000256" key="4">
    <source>
        <dbReference type="ARBA" id="ARBA00023002"/>
    </source>
</evidence>
<dbReference type="Gene3D" id="3.30.360.10">
    <property type="entry name" value="Dihydrodipicolinate Reductase, domain 2"/>
    <property type="match status" value="1"/>
</dbReference>
<keyword evidence="4" id="KW-0560">Oxidoreductase</keyword>
<dbReference type="EC" id="1.2.1.12" evidence="3"/>
<evidence type="ECO:0000256" key="3">
    <source>
        <dbReference type="ARBA" id="ARBA00013119"/>
    </source>
</evidence>
<feature type="domain" description="Glyceraldehyde 3-phosphate dehydrogenase catalytic" evidence="7">
    <location>
        <begin position="118"/>
        <end position="191"/>
    </location>
</feature>
<evidence type="ECO:0000256" key="6">
    <source>
        <dbReference type="ARBA" id="ARBA00023152"/>
    </source>
</evidence>
<dbReference type="Proteomes" id="UP001206925">
    <property type="component" value="Unassembled WGS sequence"/>
</dbReference>
<evidence type="ECO:0000259" key="7">
    <source>
        <dbReference type="Pfam" id="PF02800"/>
    </source>
</evidence>
<dbReference type="GO" id="GO:0006096">
    <property type="term" value="P:glycolytic process"/>
    <property type="evidence" value="ECO:0007669"/>
    <property type="project" value="UniProtKB-KW"/>
</dbReference>
<dbReference type="SUPFAM" id="SSF51735">
    <property type="entry name" value="NAD(P)-binding Rossmann-fold domains"/>
    <property type="match status" value="1"/>
</dbReference>
<comment type="caution">
    <text evidence="8">The sequence shown here is derived from an EMBL/GenBank/DDBJ whole genome shotgun (WGS) entry which is preliminary data.</text>
</comment>
<keyword evidence="9" id="KW-1185">Reference proteome</keyword>
<dbReference type="PANTHER" id="PTHR10836">
    <property type="entry name" value="GLYCERALDEHYDE 3-PHOSPHATE DEHYDROGENASE"/>
    <property type="match status" value="1"/>
</dbReference>
<keyword evidence="6" id="KW-0324">Glycolysis</keyword>
<evidence type="ECO:0000256" key="1">
    <source>
        <dbReference type="ARBA" id="ARBA00004869"/>
    </source>
</evidence>
<comment type="pathway">
    <text evidence="1">Carbohydrate degradation; glycolysis; pyruvate from D-glyceraldehyde 3-phosphate: step 1/5.</text>
</comment>
<evidence type="ECO:0000313" key="9">
    <source>
        <dbReference type="Proteomes" id="UP001206925"/>
    </source>
</evidence>
<protein>
    <recommendedName>
        <fullName evidence="3">glyceraldehyde-3-phosphate dehydrogenase (phosphorylating)</fullName>
        <ecNumber evidence="3">1.2.1.12</ecNumber>
    </recommendedName>
</protein>
<keyword evidence="5" id="KW-0520">NAD</keyword>
<evidence type="ECO:0000256" key="5">
    <source>
        <dbReference type="ARBA" id="ARBA00023027"/>
    </source>
</evidence>
<evidence type="ECO:0000313" key="8">
    <source>
        <dbReference type="EMBL" id="KAI7737815.1"/>
    </source>
</evidence>
<gene>
    <name evidence="8" type="ORF">M8C21_005503</name>
</gene>
<dbReference type="InterPro" id="IPR036291">
    <property type="entry name" value="NAD(P)-bd_dom_sf"/>
</dbReference>
<proteinExistence type="inferred from homology"/>
<sequence length="246" mass="27018">MLALFVGFRSVNFHLVFHNFLILKTKGSSRWNKWKVLIGGVLKHKLFLVSLSKNHRHRCSVFRRPLIDPCLNKRVEPKRSSSLSAPSKDAPMFVVGVNAHEYTPDLDIVSNVSCTTALLLWLRFGIVEGLMTTVHAMTATQKIVDGPSMKDWRGGRAASFNIIPSCTGAAKAVGKVLPALNGKLTGIAFHIEYLTSISKLSEQHLFDRPKGPPHLTLPLEKLALEKSLVCTEELSVPCGGDKGGNP</sequence>
<dbReference type="AlphaFoldDB" id="A0AAD5GD21"/>
<dbReference type="PROSITE" id="PS00071">
    <property type="entry name" value="GAPDH"/>
    <property type="match status" value="1"/>
</dbReference>
<dbReference type="InterPro" id="IPR020830">
    <property type="entry name" value="GlycerAld_3-P_DH_AS"/>
</dbReference>
<dbReference type="GO" id="GO:0005829">
    <property type="term" value="C:cytosol"/>
    <property type="evidence" value="ECO:0007669"/>
    <property type="project" value="TreeGrafter"/>
</dbReference>